<evidence type="ECO:0000313" key="1">
    <source>
        <dbReference type="EMBL" id="GFS96594.1"/>
    </source>
</evidence>
<feature type="non-terminal residue" evidence="1">
    <location>
        <position position="1"/>
    </location>
</feature>
<dbReference type="EMBL" id="BMAW01100762">
    <property type="protein sequence ID" value="GFS96594.1"/>
    <property type="molecule type" value="Genomic_DNA"/>
</dbReference>
<dbReference type="Proteomes" id="UP000887013">
    <property type="component" value="Unassembled WGS sequence"/>
</dbReference>
<dbReference type="AlphaFoldDB" id="A0A8X6N610"/>
<organism evidence="1 2">
    <name type="scientific">Nephila pilipes</name>
    <name type="common">Giant wood spider</name>
    <name type="synonym">Nephila maculata</name>
    <dbReference type="NCBI Taxonomy" id="299642"/>
    <lineage>
        <taxon>Eukaryota</taxon>
        <taxon>Metazoa</taxon>
        <taxon>Ecdysozoa</taxon>
        <taxon>Arthropoda</taxon>
        <taxon>Chelicerata</taxon>
        <taxon>Arachnida</taxon>
        <taxon>Araneae</taxon>
        <taxon>Araneomorphae</taxon>
        <taxon>Entelegynae</taxon>
        <taxon>Araneoidea</taxon>
        <taxon>Nephilidae</taxon>
        <taxon>Nephila</taxon>
    </lineage>
</organism>
<accession>A0A8X6N610</accession>
<keyword evidence="2" id="KW-1185">Reference proteome</keyword>
<sequence length="88" mass="10128">DLTPVLKEAYAKYDDIQVSKLKLDNWESGYPISAREKQNVVNAFRVDQKLRVGILRTVSSTTPNGMRLFPRFCSRKISQKHTLLETCI</sequence>
<evidence type="ECO:0000313" key="2">
    <source>
        <dbReference type="Proteomes" id="UP000887013"/>
    </source>
</evidence>
<protein>
    <submittedName>
        <fullName evidence="1">Uncharacterized protein</fullName>
    </submittedName>
</protein>
<comment type="caution">
    <text evidence="1">The sequence shown here is derived from an EMBL/GenBank/DDBJ whole genome shotgun (WGS) entry which is preliminary data.</text>
</comment>
<gene>
    <name evidence="1" type="ORF">NPIL_661091</name>
</gene>
<reference evidence="1" key="1">
    <citation type="submission" date="2020-08" db="EMBL/GenBank/DDBJ databases">
        <title>Multicomponent nature underlies the extraordinary mechanical properties of spider dragline silk.</title>
        <authorList>
            <person name="Kono N."/>
            <person name="Nakamura H."/>
            <person name="Mori M."/>
            <person name="Yoshida Y."/>
            <person name="Ohtoshi R."/>
            <person name="Malay A.D."/>
            <person name="Moran D.A.P."/>
            <person name="Tomita M."/>
            <person name="Numata K."/>
            <person name="Arakawa K."/>
        </authorList>
    </citation>
    <scope>NUCLEOTIDE SEQUENCE</scope>
</reference>
<proteinExistence type="predicted"/>
<name>A0A8X6N610_NEPPI</name>